<dbReference type="GO" id="GO:0005634">
    <property type="term" value="C:nucleus"/>
    <property type="evidence" value="ECO:0007669"/>
    <property type="project" value="UniProtKB-SubCell"/>
</dbReference>
<dbReference type="Gene3D" id="1.20.930.10">
    <property type="entry name" value="Conserved domain common to transcription factors TFIIS, elongin A, CRSP70"/>
    <property type="match status" value="1"/>
</dbReference>
<dbReference type="EMBL" id="JAKUCV010004934">
    <property type="protein sequence ID" value="KAJ4833478.1"/>
    <property type="molecule type" value="Genomic_DNA"/>
</dbReference>
<reference evidence="11" key="1">
    <citation type="submission" date="2022-02" db="EMBL/GenBank/DDBJ databases">
        <authorList>
            <person name="Henning P.M."/>
            <person name="McCubbin A.G."/>
            <person name="Shore J.S."/>
        </authorList>
    </citation>
    <scope>NUCLEOTIDE SEQUENCE</scope>
    <source>
        <strain evidence="11">F60SS</strain>
        <tissue evidence="11">Leaves</tissue>
    </source>
</reference>
<keyword evidence="5 7" id="KW-0539">Nucleus</keyword>
<dbReference type="GO" id="GO:0006351">
    <property type="term" value="P:DNA-templated transcription"/>
    <property type="evidence" value="ECO:0007669"/>
    <property type="project" value="InterPro"/>
</dbReference>
<dbReference type="SUPFAM" id="SSF47676">
    <property type="entry name" value="Conserved domain common to transcription factors TFIIS, elongin A, CRSP70"/>
    <property type="match status" value="1"/>
</dbReference>
<evidence type="ECO:0000256" key="7">
    <source>
        <dbReference type="PROSITE-ProRule" id="PRU00649"/>
    </source>
</evidence>
<dbReference type="PROSITE" id="PS51321">
    <property type="entry name" value="TFIIS_CENTRAL"/>
    <property type="match status" value="1"/>
</dbReference>
<keyword evidence="2" id="KW-0479">Metal-binding</keyword>
<sequence>MERSAVKEVLGLLKKAEKAVAGKEITAEKESRCFDALSQLKYIPLTAETLVSSNAGKLLRPWRNYPNKKIRDLASTVYESWAKRLAAARKNQFLGEAKKTPTSALKSQEANRELIRGKLHQGLCMVLEETEEGDITRELVEASDPVGVALRVEEALFNNWGPGRLDNHWKYRSLCFNIKDPRNPDFRRKVLVGQVEPERIAGLMGRTRLEMARTRAEMASNQLQAEYERFEEISDRRRLIADTQKATTDQFKCGKCGKRETTYYQLQTRSADEPMTSYITCVSCQNRWKS</sequence>
<gene>
    <name evidence="11" type="ORF">Tsubulata_008068</name>
    <name evidence="12" type="ORF">Tsubulata_008075</name>
</gene>
<comment type="caution">
    <text evidence="11">The sequence shown here is derived from an EMBL/GenBank/DDBJ whole genome shotgun (WGS) entry which is preliminary data.</text>
</comment>
<dbReference type="SUPFAM" id="SSF57783">
    <property type="entry name" value="Zinc beta-ribbon"/>
    <property type="match status" value="1"/>
</dbReference>
<dbReference type="PROSITE" id="PS00466">
    <property type="entry name" value="ZF_TFIIS_1"/>
    <property type="match status" value="1"/>
</dbReference>
<dbReference type="CDD" id="cd13749">
    <property type="entry name" value="Zn-ribbon_TFIIS"/>
    <property type="match status" value="1"/>
</dbReference>
<evidence type="ECO:0000256" key="2">
    <source>
        <dbReference type="ARBA" id="ARBA00022723"/>
    </source>
</evidence>
<dbReference type="EMBL" id="JAKUCV010004934">
    <property type="protein sequence ID" value="KAJ4833482.1"/>
    <property type="molecule type" value="Genomic_DNA"/>
</dbReference>
<evidence type="ECO:0000256" key="3">
    <source>
        <dbReference type="ARBA" id="ARBA00022771"/>
    </source>
</evidence>
<dbReference type="PANTHER" id="PTHR11477">
    <property type="entry name" value="TRANSCRIPTION FACTOR S-II ZINC FINGER DOMAIN-CONTAINING PROTEIN"/>
    <property type="match status" value="1"/>
</dbReference>
<keyword evidence="4" id="KW-0862">Zinc</keyword>
<dbReference type="InterPro" id="IPR001222">
    <property type="entry name" value="Znf_TFIIS"/>
</dbReference>
<dbReference type="Pfam" id="PF01096">
    <property type="entry name" value="Zn_ribbon_TFIIS"/>
    <property type="match status" value="1"/>
</dbReference>
<dbReference type="Gene3D" id="1.10.472.30">
    <property type="entry name" value="Transcription elongation factor S-II, central domain"/>
    <property type="match status" value="1"/>
</dbReference>
<evidence type="ECO:0000256" key="5">
    <source>
        <dbReference type="ARBA" id="ARBA00023242"/>
    </source>
</evidence>
<reference evidence="11" key="2">
    <citation type="journal article" date="2023" name="Plants (Basel)">
        <title>Annotation of the Turnera subulata (Passifloraceae) Draft Genome Reveals the S-Locus Evolved after the Divergence of Turneroideae from Passifloroideae in a Stepwise Manner.</title>
        <authorList>
            <person name="Henning P.M."/>
            <person name="Roalson E.H."/>
            <person name="Mir W."/>
            <person name="McCubbin A.G."/>
            <person name="Shore J.S."/>
        </authorList>
    </citation>
    <scope>NUCLEOTIDE SEQUENCE</scope>
    <source>
        <strain evidence="11">F60SS</strain>
    </source>
</reference>
<dbReference type="SMART" id="SM00440">
    <property type="entry name" value="ZnF_C2C2"/>
    <property type="match status" value="1"/>
</dbReference>
<dbReference type="AlphaFoldDB" id="A0A9Q0FL44"/>
<dbReference type="PROSITE" id="PS51133">
    <property type="entry name" value="ZF_TFIIS_2"/>
    <property type="match status" value="1"/>
</dbReference>
<dbReference type="PIRSF" id="PIRSF006704">
    <property type="entry name" value="TF_IIS"/>
    <property type="match status" value="1"/>
</dbReference>
<dbReference type="GO" id="GO:0003676">
    <property type="term" value="F:nucleic acid binding"/>
    <property type="evidence" value="ECO:0007669"/>
    <property type="project" value="InterPro"/>
</dbReference>
<dbReference type="Pfam" id="PF08711">
    <property type="entry name" value="Med26"/>
    <property type="match status" value="1"/>
</dbReference>
<comment type="subcellular location">
    <subcellularLocation>
        <location evidence="1 7">Nucleus</location>
    </subcellularLocation>
</comment>
<keyword evidence="3 6" id="KW-0863">Zinc-finger</keyword>
<dbReference type="InterPro" id="IPR035441">
    <property type="entry name" value="TFIIS/LEDGF_dom_sf"/>
</dbReference>
<evidence type="ECO:0000313" key="11">
    <source>
        <dbReference type="EMBL" id="KAJ4833478.1"/>
    </source>
</evidence>
<proteinExistence type="predicted"/>
<dbReference type="SMART" id="SM00510">
    <property type="entry name" value="TFS2M"/>
    <property type="match status" value="1"/>
</dbReference>
<feature type="domain" description="TFIIS N-terminal" evidence="9">
    <location>
        <begin position="7"/>
        <end position="88"/>
    </location>
</feature>
<dbReference type="Proteomes" id="UP001141552">
    <property type="component" value="Unassembled WGS sequence"/>
</dbReference>
<evidence type="ECO:0000313" key="12">
    <source>
        <dbReference type="EMBL" id="KAJ4833482.1"/>
    </source>
</evidence>
<keyword evidence="13" id="KW-1185">Reference proteome</keyword>
<dbReference type="SMART" id="SM00509">
    <property type="entry name" value="TFS2N"/>
    <property type="match status" value="1"/>
</dbReference>
<evidence type="ECO:0000259" key="10">
    <source>
        <dbReference type="PROSITE" id="PS51321"/>
    </source>
</evidence>
<dbReference type="InterPro" id="IPR035100">
    <property type="entry name" value="TF_IIS-typ"/>
</dbReference>
<dbReference type="GO" id="GO:0008270">
    <property type="term" value="F:zinc ion binding"/>
    <property type="evidence" value="ECO:0007669"/>
    <property type="project" value="UniProtKB-KW"/>
</dbReference>
<dbReference type="CDD" id="cd00183">
    <property type="entry name" value="TFIIS_I"/>
    <property type="match status" value="1"/>
</dbReference>
<dbReference type="InterPro" id="IPR017923">
    <property type="entry name" value="TFIIS_N"/>
</dbReference>
<dbReference type="PROSITE" id="PS51319">
    <property type="entry name" value="TFIIS_N"/>
    <property type="match status" value="1"/>
</dbReference>
<evidence type="ECO:0000256" key="1">
    <source>
        <dbReference type="ARBA" id="ARBA00004123"/>
    </source>
</evidence>
<feature type="domain" description="TFIIS central" evidence="10">
    <location>
        <begin position="111"/>
        <end position="239"/>
    </location>
</feature>
<evidence type="ECO:0000259" key="8">
    <source>
        <dbReference type="PROSITE" id="PS51133"/>
    </source>
</evidence>
<evidence type="ECO:0000256" key="4">
    <source>
        <dbReference type="ARBA" id="ARBA00022833"/>
    </source>
</evidence>
<dbReference type="InterPro" id="IPR003618">
    <property type="entry name" value="TFIIS_cen_dom"/>
</dbReference>
<name>A0A9Q0FL44_9ROSI</name>
<evidence type="ECO:0000259" key="9">
    <source>
        <dbReference type="PROSITE" id="PS51319"/>
    </source>
</evidence>
<dbReference type="SUPFAM" id="SSF46942">
    <property type="entry name" value="Elongation factor TFIIS domain 2"/>
    <property type="match status" value="1"/>
</dbReference>
<evidence type="ECO:0000313" key="13">
    <source>
        <dbReference type="Proteomes" id="UP001141552"/>
    </source>
</evidence>
<dbReference type="InterPro" id="IPR003617">
    <property type="entry name" value="TFIIS/CRSP70_N_sub"/>
</dbReference>
<dbReference type="InterPro" id="IPR036575">
    <property type="entry name" value="TFIIS_cen_dom_sf"/>
</dbReference>
<dbReference type="Pfam" id="PF07500">
    <property type="entry name" value="TFIIS_M"/>
    <property type="match status" value="1"/>
</dbReference>
<evidence type="ECO:0000256" key="6">
    <source>
        <dbReference type="PROSITE-ProRule" id="PRU00472"/>
    </source>
</evidence>
<feature type="domain" description="TFIIS-type" evidence="8">
    <location>
        <begin position="249"/>
        <end position="289"/>
    </location>
</feature>
<dbReference type="PANTHER" id="PTHR11477:SF0">
    <property type="entry name" value="IP08861P-RELATED"/>
    <property type="match status" value="1"/>
</dbReference>
<accession>A0A9Q0FL44</accession>
<protein>
    <recommendedName>
        <fullName evidence="14">TFIIS central domain-containing protein</fullName>
    </recommendedName>
</protein>
<dbReference type="Gene3D" id="2.20.25.10">
    <property type="match status" value="1"/>
</dbReference>
<evidence type="ECO:0008006" key="14">
    <source>
        <dbReference type="Google" id="ProtNLM"/>
    </source>
</evidence>
<organism evidence="11 13">
    <name type="scientific">Turnera subulata</name>
    <dbReference type="NCBI Taxonomy" id="218843"/>
    <lineage>
        <taxon>Eukaryota</taxon>
        <taxon>Viridiplantae</taxon>
        <taxon>Streptophyta</taxon>
        <taxon>Embryophyta</taxon>
        <taxon>Tracheophyta</taxon>
        <taxon>Spermatophyta</taxon>
        <taxon>Magnoliopsida</taxon>
        <taxon>eudicotyledons</taxon>
        <taxon>Gunneridae</taxon>
        <taxon>Pentapetalae</taxon>
        <taxon>rosids</taxon>
        <taxon>fabids</taxon>
        <taxon>Malpighiales</taxon>
        <taxon>Passifloraceae</taxon>
        <taxon>Turnera</taxon>
    </lineage>
</organism>
<dbReference type="OrthoDB" id="44867at2759"/>